<dbReference type="AlphaFoldDB" id="A0A0T6BR94"/>
<sequence length="59" mass="6921">MDFVFKVFFLILAGMCLVRISSRPDDGRTNRCYGFFDRYDDCPADRSGRQQRLGKRLLP</sequence>
<reference evidence="2 4" key="3">
    <citation type="submission" date="2023-03" db="EMBL/GenBank/DDBJ databases">
        <title>Agriculturally important microbes genome sequencing.</title>
        <authorList>
            <person name="Dunlap C."/>
        </authorList>
    </citation>
    <scope>NUCLEOTIDE SEQUENCE [LARGE SCALE GENOMIC DNA]</scope>
    <source>
        <strain evidence="2 4">CBP-3203</strain>
    </source>
</reference>
<evidence type="ECO:0000313" key="3">
    <source>
        <dbReference type="Proteomes" id="UP000036168"/>
    </source>
</evidence>
<protein>
    <submittedName>
        <fullName evidence="1">Uncharacterized protein</fullName>
    </submittedName>
</protein>
<evidence type="ECO:0000313" key="1">
    <source>
        <dbReference type="EMBL" id="KRT94157.1"/>
    </source>
</evidence>
<organism evidence="1 3">
    <name type="scientific">Bacillus glycinifermentans</name>
    <dbReference type="NCBI Taxonomy" id="1664069"/>
    <lineage>
        <taxon>Bacteria</taxon>
        <taxon>Bacillati</taxon>
        <taxon>Bacillota</taxon>
        <taxon>Bacilli</taxon>
        <taxon>Bacillales</taxon>
        <taxon>Bacillaceae</taxon>
        <taxon>Bacillus</taxon>
    </lineage>
</organism>
<dbReference type="Proteomes" id="UP001341297">
    <property type="component" value="Unassembled WGS sequence"/>
</dbReference>
<dbReference type="EMBL" id="JARRTL010000016">
    <property type="protein sequence ID" value="MEC0486360.1"/>
    <property type="molecule type" value="Genomic_DNA"/>
</dbReference>
<name>A0A0T6BR94_9BACI</name>
<evidence type="ECO:0000313" key="4">
    <source>
        <dbReference type="Proteomes" id="UP001341297"/>
    </source>
</evidence>
<gene>
    <name evidence="1" type="ORF">AB447_202385</name>
    <name evidence="2" type="ORF">P8828_16325</name>
</gene>
<keyword evidence="4" id="KW-1185">Reference proteome</keyword>
<accession>A0A0T6BR94</accession>
<reference evidence="1" key="2">
    <citation type="submission" date="2015-10" db="EMBL/GenBank/DDBJ databases">
        <authorList>
            <person name="Gilbert D.G."/>
        </authorList>
    </citation>
    <scope>NUCLEOTIDE SEQUENCE</scope>
    <source>
        <strain evidence="1">GO-13</strain>
    </source>
</reference>
<dbReference type="EMBL" id="LECW02000012">
    <property type="protein sequence ID" value="KRT94157.1"/>
    <property type="molecule type" value="Genomic_DNA"/>
</dbReference>
<dbReference type="RefSeq" id="WP_057957513.1">
    <property type="nucleotide sequence ID" value="NZ_CP023481.1"/>
</dbReference>
<dbReference type="Proteomes" id="UP000036168">
    <property type="component" value="Unassembled WGS sequence"/>
</dbReference>
<proteinExistence type="predicted"/>
<dbReference type="STRING" id="1664069.BGLY_3702"/>
<evidence type="ECO:0000313" key="2">
    <source>
        <dbReference type="EMBL" id="MEC0486360.1"/>
    </source>
</evidence>
<reference evidence="1 3" key="1">
    <citation type="journal article" date="2015" name="Int. J. Syst. Evol. Microbiol.">
        <title>Bacillus glycinifermentans sp. nov., isolated from fermented soybean paste.</title>
        <authorList>
            <person name="Kim S.J."/>
            <person name="Dunlap C.A."/>
            <person name="Kwon S.W."/>
            <person name="Rooney A.P."/>
        </authorList>
    </citation>
    <scope>NUCLEOTIDE SEQUENCE [LARGE SCALE GENOMIC DNA]</scope>
    <source>
        <strain evidence="1 3">GO-13</strain>
    </source>
</reference>
<comment type="caution">
    <text evidence="1">The sequence shown here is derived from an EMBL/GenBank/DDBJ whole genome shotgun (WGS) entry which is preliminary data.</text>
</comment>